<name>A0A9P0TN69_PIEBR</name>
<gene>
    <name evidence="2" type="ORF">PIBRA_LOCUS9329</name>
</gene>
<comment type="caution">
    <text evidence="2">The sequence shown here is derived from an EMBL/GenBank/DDBJ whole genome shotgun (WGS) entry which is preliminary data.</text>
</comment>
<reference evidence="2" key="1">
    <citation type="submission" date="2022-05" db="EMBL/GenBank/DDBJ databases">
        <authorList>
            <person name="Okamura Y."/>
        </authorList>
    </citation>
    <scope>NUCLEOTIDE SEQUENCE</scope>
</reference>
<feature type="domain" description="C2" evidence="1">
    <location>
        <begin position="746"/>
        <end position="890"/>
    </location>
</feature>
<dbReference type="PROSITE" id="PS50004">
    <property type="entry name" value="C2"/>
    <property type="match status" value="1"/>
</dbReference>
<dbReference type="SUPFAM" id="SSF49562">
    <property type="entry name" value="C2 domain (Calcium/lipid-binding domain, CaLB)"/>
    <property type="match status" value="1"/>
</dbReference>
<protein>
    <recommendedName>
        <fullName evidence="1">C2 domain-containing protein</fullName>
    </recommendedName>
</protein>
<dbReference type="PANTHER" id="PTHR20837">
    <property type="entry name" value="CENTROSOMAL PROTEIN-RELATED"/>
    <property type="match status" value="1"/>
</dbReference>
<dbReference type="GO" id="GO:1905515">
    <property type="term" value="P:non-motile cilium assembly"/>
    <property type="evidence" value="ECO:0007669"/>
    <property type="project" value="TreeGrafter"/>
</dbReference>
<organism evidence="2 3">
    <name type="scientific">Pieris brassicae</name>
    <name type="common">White butterfly</name>
    <name type="synonym">Large white butterfly</name>
    <dbReference type="NCBI Taxonomy" id="7116"/>
    <lineage>
        <taxon>Eukaryota</taxon>
        <taxon>Metazoa</taxon>
        <taxon>Ecdysozoa</taxon>
        <taxon>Arthropoda</taxon>
        <taxon>Hexapoda</taxon>
        <taxon>Insecta</taxon>
        <taxon>Pterygota</taxon>
        <taxon>Neoptera</taxon>
        <taxon>Endopterygota</taxon>
        <taxon>Lepidoptera</taxon>
        <taxon>Glossata</taxon>
        <taxon>Ditrysia</taxon>
        <taxon>Papilionoidea</taxon>
        <taxon>Pieridae</taxon>
        <taxon>Pierinae</taxon>
        <taxon>Pieris</taxon>
    </lineage>
</organism>
<dbReference type="InterPro" id="IPR035892">
    <property type="entry name" value="C2_domain_sf"/>
</dbReference>
<evidence type="ECO:0000313" key="2">
    <source>
        <dbReference type="EMBL" id="CAH4032998.1"/>
    </source>
</evidence>
<dbReference type="GO" id="GO:0035869">
    <property type="term" value="C:ciliary transition zone"/>
    <property type="evidence" value="ECO:0007669"/>
    <property type="project" value="TreeGrafter"/>
</dbReference>
<accession>A0A9P0TN69</accession>
<dbReference type="Proteomes" id="UP001152562">
    <property type="component" value="Unassembled WGS sequence"/>
</dbReference>
<keyword evidence="3" id="KW-1185">Reference proteome</keyword>
<dbReference type="PANTHER" id="PTHR20837:SF0">
    <property type="entry name" value="COILED-COIL AND C2 DOMAIN-CONTAINING PROTEIN 2A"/>
    <property type="match status" value="1"/>
</dbReference>
<proteinExistence type="predicted"/>
<dbReference type="InterPro" id="IPR052434">
    <property type="entry name" value="Tectonic-like_complex_comp"/>
</dbReference>
<dbReference type="Pfam" id="PF24656">
    <property type="entry name" value="CEPT76_peptidase"/>
    <property type="match status" value="1"/>
</dbReference>
<evidence type="ECO:0000259" key="1">
    <source>
        <dbReference type="PROSITE" id="PS50004"/>
    </source>
</evidence>
<sequence>MTDKIQLHTYCIRGNISDSEEYHEINESAVYSENLMQTVPQSPKTQTIFFTKQIKKNKKCRKRVNKETTEPSSDILKIVTKKIDSESSPIVKNVINVIKANSEPSYLQSQCRLDKILHYNPRIFDVEHGDRPRSLKLHPNFPNGEKTSETKVTYIDISYVEPRFFKDFDSGRSTTNLNITQKFLDICINGLNFTYHHSFSLEKILSIKLEEYYMEYLEIEKHIIHILRGMDVNRQTRENLKAKFTAISTKKNDSIRFDATILKYTAAFLDFKEKYYYKLNEKRKLLCNILSLWSDIKSIRHKLGIITTSYVLEVEKLYISVDALAAHWKEVFQKEYTDFLIELEYDYVNKYLEYKKLKSDENYDKNIPVKPKLHIDPDRIKDDVEKRVGLLVSPEDVSVRLKYDKTIQKVKPKTETQREENYIYLKVFIDDVFVCESERLEVKDISAIHYKDSFTLQILENNKTLTFILCEGSKDISALTMELDEIRRKYLNTVLINKHFVCYNKIKPTSLFIGNGYTIRDITAINNIMLKSNHLFQGKLLTSCEIKLSVSWNDTFNANENPNSSLKYCLDVKKQIQRILHGLDKPNLNTLLNILNDVYEFEIDDKNIIKSLKDMCKNKSKQDKFDFSNNENCTRFKLLKLRNLGRFVNVINKIIPLFDSQITTEQLSTMQREDKEFIVEYFESQRADMDPIDLERYVGMKFIEKLNKQIVTDFNDILLRKTHKDVVNDYQDLTLRSIFSSKTNTSLATSSVTKQSLESELAKEQEIYMTVLRAFNLFDRCDTEQQENDESIAGYKVRPLRPFVRFNYNNESVQTCTAIGNNPTWNYTAKIKTKLEPLSSIYINVYDEHTVNISQEKDQSFRFRCYNKWLGTLAIPISTVLNLGSLRGTFKIATPPIIFGYESAPKASTSVIPEIIRLMKKDTAFLTLRITTSLCNLGGLRFYNQPCDTDGHILRHLNNFVTEYLNVFPARNLSLTFIDSTGRHKCVTEFLQPLPLPEIRLSDTKSMGPSSRSSMPKIHAFDLTDISQMVNLALRYVSLIPTYEVIQTHVVTLRGIELLKVLYGSPLDHTLILASYLIALGIKCYVAIGYGLPRGLSSYVLLKNNGRRIVMASDREKTGFFNIEEYDVSVFDAVNGEKHDIRDVGCPLKTVNIVFDHENIWVNIQSYQDCENLSFDFTKTSNWQTVFDKTTFVLKQTALTTYMYNPPFDVTDLRNNLETKIKEKIQKWRWNVKTVWNRYLSNILRESLTHWEYWSFNTNDVKPAPGDTMKQLMASYKIFGFPINIPYVNTKSVISRVKSTMIHVNDDPYAEFGLAVEVYAYPNNVLSVWIFLASMSRI</sequence>
<dbReference type="Gene3D" id="2.60.40.150">
    <property type="entry name" value="C2 domain"/>
    <property type="match status" value="1"/>
</dbReference>
<evidence type="ECO:0000313" key="3">
    <source>
        <dbReference type="Proteomes" id="UP001152562"/>
    </source>
</evidence>
<dbReference type="EMBL" id="CALOZG010000029">
    <property type="protein sequence ID" value="CAH4032998.1"/>
    <property type="molecule type" value="Genomic_DNA"/>
</dbReference>
<dbReference type="Pfam" id="PF24652">
    <property type="entry name" value="CEP76_C"/>
    <property type="match status" value="1"/>
</dbReference>
<dbReference type="InterPro" id="IPR056288">
    <property type="entry name" value="CEP76_C"/>
</dbReference>
<dbReference type="GO" id="GO:1904491">
    <property type="term" value="P:protein localization to ciliary transition zone"/>
    <property type="evidence" value="ECO:0007669"/>
    <property type="project" value="TreeGrafter"/>
</dbReference>
<dbReference type="InterPro" id="IPR000008">
    <property type="entry name" value="C2_dom"/>
</dbReference>
<dbReference type="InterPro" id="IPR056290">
    <property type="entry name" value="CEPT76/DRC7_peptidase-like_dom"/>
</dbReference>